<gene>
    <name evidence="2" type="ORF">K457DRAFT_142552</name>
</gene>
<protein>
    <recommendedName>
        <fullName evidence="4">S-adenosyl-L-methionine-dependent methyltransferase</fullName>
    </recommendedName>
</protein>
<dbReference type="CDD" id="cd02440">
    <property type="entry name" value="AdoMet_MTases"/>
    <property type="match status" value="1"/>
</dbReference>
<proteinExistence type="predicted"/>
<dbReference type="STRING" id="1314771.A0A197JET7"/>
<feature type="compositionally biased region" description="Polar residues" evidence="1">
    <location>
        <begin position="37"/>
        <end position="63"/>
    </location>
</feature>
<feature type="compositionally biased region" description="Low complexity" evidence="1">
    <location>
        <begin position="64"/>
        <end position="81"/>
    </location>
</feature>
<evidence type="ECO:0000313" key="3">
    <source>
        <dbReference type="Proteomes" id="UP000078512"/>
    </source>
</evidence>
<reference evidence="2 3" key="1">
    <citation type="submission" date="2016-05" db="EMBL/GenBank/DDBJ databases">
        <title>Genome sequencing reveals origins of a unique bacterial endosymbiosis in the earliest lineages of terrestrial Fungi.</title>
        <authorList>
            <consortium name="DOE Joint Genome Institute"/>
            <person name="Uehling J."/>
            <person name="Gryganskyi A."/>
            <person name="Hameed K."/>
            <person name="Tschaplinski T."/>
            <person name="Misztal P."/>
            <person name="Wu S."/>
            <person name="Desiro A."/>
            <person name="Vande Pol N."/>
            <person name="Du Z.-Y."/>
            <person name="Zienkiewicz A."/>
            <person name="Zienkiewicz K."/>
            <person name="Morin E."/>
            <person name="Tisserant E."/>
            <person name="Splivallo R."/>
            <person name="Hainaut M."/>
            <person name="Henrissat B."/>
            <person name="Ohm R."/>
            <person name="Kuo A."/>
            <person name="Yan J."/>
            <person name="Lipzen A."/>
            <person name="Nolan M."/>
            <person name="Labutti K."/>
            <person name="Barry K."/>
            <person name="Goldstein A."/>
            <person name="Labbe J."/>
            <person name="Schadt C."/>
            <person name="Tuskan G."/>
            <person name="Grigoriev I."/>
            <person name="Martin F."/>
            <person name="Vilgalys R."/>
            <person name="Bonito G."/>
        </authorList>
    </citation>
    <scope>NUCLEOTIDE SEQUENCE [LARGE SCALE GENOMIC DNA]</scope>
    <source>
        <strain evidence="2 3">AG-77</strain>
    </source>
</reference>
<feature type="compositionally biased region" description="Low complexity" evidence="1">
    <location>
        <begin position="12"/>
        <end position="24"/>
    </location>
</feature>
<accession>A0A197JET7</accession>
<sequence length="536" mass="60871">MSTGELSRGVPEMSYQHQHQLQQQRESDQQMRASPISMRQSQGRNSALASPSPAQNQYSTSLNYQPHTQYHSQPHQQQQQQRMSMASPVPINGHRDEESKGKRSQMPSDFMDIPHHQRPSSFQNGYGHQQQSNSYHPSPLPLQQQPIRQSKADSRIRTDYNNYTNNSNTSPLNNNNTNTLNYHTDSNNLYVTAMESVPLTKTADMLAQAGPLIENPMVAANKAPAADQVFARLAKQYPTNPRETDKRERIYRWLDDVANALTFNPDTDIPGWVIPVTPDDLDHPDSPFYMDRITFELDLMAPVGKPFRKVIDINCSSGEWAMDMAIKHPRTIVYALDPMLDVARLPQRIPDNCKFKLRDVKDQEGEFDLVHQRLGAFRTQFMEWTPHFAELGRLTRPGGWIQLAESNGMVVRAGVESLKVNRWVETAALSSGLNPMQMVEALMPTILGAGLINVECYEYGIPMGEWAGRRGNIAMRAYLSMVESLREEIIEINRLEEGIFEKTIGLMVMECAAENAELIMKVICAQKPPFSDDIWR</sequence>
<organism evidence="2 3">
    <name type="scientific">Linnemannia elongata AG-77</name>
    <dbReference type="NCBI Taxonomy" id="1314771"/>
    <lineage>
        <taxon>Eukaryota</taxon>
        <taxon>Fungi</taxon>
        <taxon>Fungi incertae sedis</taxon>
        <taxon>Mucoromycota</taxon>
        <taxon>Mortierellomycotina</taxon>
        <taxon>Mortierellomycetes</taxon>
        <taxon>Mortierellales</taxon>
        <taxon>Mortierellaceae</taxon>
        <taxon>Linnemannia</taxon>
    </lineage>
</organism>
<feature type="compositionally biased region" description="Polar residues" evidence="1">
    <location>
        <begin position="119"/>
        <end position="148"/>
    </location>
</feature>
<name>A0A197JET7_9FUNG</name>
<dbReference type="Proteomes" id="UP000078512">
    <property type="component" value="Unassembled WGS sequence"/>
</dbReference>
<dbReference type="AlphaFoldDB" id="A0A197JET7"/>
<dbReference type="InterPro" id="IPR029063">
    <property type="entry name" value="SAM-dependent_MTases_sf"/>
</dbReference>
<keyword evidence="3" id="KW-1185">Reference proteome</keyword>
<evidence type="ECO:0008006" key="4">
    <source>
        <dbReference type="Google" id="ProtNLM"/>
    </source>
</evidence>
<dbReference type="EMBL" id="KV442112">
    <property type="protein sequence ID" value="OAQ23667.1"/>
    <property type="molecule type" value="Genomic_DNA"/>
</dbReference>
<evidence type="ECO:0000313" key="2">
    <source>
        <dbReference type="EMBL" id="OAQ23667.1"/>
    </source>
</evidence>
<dbReference type="SUPFAM" id="SSF53335">
    <property type="entry name" value="S-adenosyl-L-methionine-dependent methyltransferases"/>
    <property type="match status" value="1"/>
</dbReference>
<dbReference type="Gene3D" id="3.40.50.150">
    <property type="entry name" value="Vaccinia Virus protein VP39"/>
    <property type="match status" value="1"/>
</dbReference>
<dbReference type="OrthoDB" id="2013972at2759"/>
<evidence type="ECO:0000256" key="1">
    <source>
        <dbReference type="SAM" id="MobiDB-lite"/>
    </source>
</evidence>
<feature type="region of interest" description="Disordered" evidence="1">
    <location>
        <begin position="1"/>
        <end position="149"/>
    </location>
</feature>